<dbReference type="AlphaFoldDB" id="A0A9D1MZ61"/>
<reference evidence="2" key="2">
    <citation type="journal article" date="2021" name="PeerJ">
        <title>Extensive microbial diversity within the chicken gut microbiome revealed by metagenomics and culture.</title>
        <authorList>
            <person name="Gilroy R."/>
            <person name="Ravi A."/>
            <person name="Getino M."/>
            <person name="Pursley I."/>
            <person name="Horton D.L."/>
            <person name="Alikhan N.F."/>
            <person name="Baker D."/>
            <person name="Gharbi K."/>
            <person name="Hall N."/>
            <person name="Watson M."/>
            <person name="Adriaenssens E.M."/>
            <person name="Foster-Nyarko E."/>
            <person name="Jarju S."/>
            <person name="Secka A."/>
            <person name="Antonio M."/>
            <person name="Oren A."/>
            <person name="Chaudhuri R.R."/>
            <person name="La Ragione R."/>
            <person name="Hildebrand F."/>
            <person name="Pallen M.J."/>
        </authorList>
    </citation>
    <scope>NUCLEOTIDE SEQUENCE</scope>
    <source>
        <strain evidence="2">CHK154-7741</strain>
    </source>
</reference>
<feature type="region of interest" description="Disordered" evidence="1">
    <location>
        <begin position="259"/>
        <end position="296"/>
    </location>
</feature>
<protein>
    <submittedName>
        <fullName evidence="2">Uncharacterized protein</fullName>
    </submittedName>
</protein>
<accession>A0A9D1MZ61</accession>
<comment type="caution">
    <text evidence="2">The sequence shown here is derived from an EMBL/GenBank/DDBJ whole genome shotgun (WGS) entry which is preliminary data.</text>
</comment>
<organism evidence="2 3">
    <name type="scientific">Candidatus Limenecus avicola</name>
    <dbReference type="NCBI Taxonomy" id="2840847"/>
    <lineage>
        <taxon>Bacteria</taxon>
        <taxon>Bacillati</taxon>
        <taxon>Bacillota</taxon>
        <taxon>Clostridia</taxon>
        <taxon>Eubacteriales</taxon>
        <taxon>Clostridiaceae</taxon>
        <taxon>Clostridiaceae incertae sedis</taxon>
        <taxon>Candidatus Limenecus</taxon>
    </lineage>
</organism>
<proteinExistence type="predicted"/>
<evidence type="ECO:0000256" key="1">
    <source>
        <dbReference type="SAM" id="MobiDB-lite"/>
    </source>
</evidence>
<dbReference type="EMBL" id="DVOD01000021">
    <property type="protein sequence ID" value="HIU92115.1"/>
    <property type="molecule type" value="Genomic_DNA"/>
</dbReference>
<feature type="compositionally biased region" description="Low complexity" evidence="1">
    <location>
        <begin position="272"/>
        <end position="292"/>
    </location>
</feature>
<evidence type="ECO:0000313" key="2">
    <source>
        <dbReference type="EMBL" id="HIU92115.1"/>
    </source>
</evidence>
<evidence type="ECO:0000313" key="3">
    <source>
        <dbReference type="Proteomes" id="UP000886748"/>
    </source>
</evidence>
<dbReference type="Proteomes" id="UP000886748">
    <property type="component" value="Unassembled WGS sequence"/>
</dbReference>
<reference evidence="2" key="1">
    <citation type="submission" date="2020-10" db="EMBL/GenBank/DDBJ databases">
        <authorList>
            <person name="Gilroy R."/>
        </authorList>
    </citation>
    <scope>NUCLEOTIDE SEQUENCE</scope>
    <source>
        <strain evidence="2">CHK154-7741</strain>
    </source>
</reference>
<feature type="compositionally biased region" description="Polar residues" evidence="1">
    <location>
        <begin position="261"/>
        <end position="271"/>
    </location>
</feature>
<gene>
    <name evidence="2" type="ORF">IAD26_03150</name>
</gene>
<sequence length="564" mass="62468">MVQGVGGTGNNSGSMSDIYLYNMYKNEWETYRKNHPESSMSFEDYLQMKGYLNYFNQQVENYVETGSTLQGDGKNGNTLSTGRMVANQTSSIYQGEDEETYYEFDYDSGTYRKIEGKEDVAKALGLSSEQNVDTIVFGYDSVAITDYTFGNLDDGQDSSSYRVNGRYSNVTLVNQEFDIHYILNALLMDPTDPQYQIAKGVFDDLCAHASQWLPDIDMDELDAVAAEYGTNSAEYKAKLQEILLKNLDQAQEWVEEHTHVKNTSASGSLTENDTTTNGSGSTGTDGTDSTTGAIPDYDKSSVLNSAGLLADYTNNTIWKSEKVNRSDKSQEECRSQALAKSSAYAESVLTQIESTLIAQLGDQCTEEIQKYIAKAKQTALENKSWQDHEWHSAVLNKNKGYTSTCEVRTLVDIFFNEFNTLCQNKGKTTAEVEAEKKAAEEKAAREKSAYQSIYNTDYQSLASEVGANKDIQVVNASSASEIQAKAESEILNPIKNKIIAQYAGTITASDLQNMLDNAATAALSDCTEWASTTNNYVYTIDSSLLISKFQENVKTIIQNKGYLA</sequence>
<name>A0A9D1MZ61_9CLOT</name>